<protein>
    <submittedName>
        <fullName evidence="1">Uncharacterized protein</fullName>
    </submittedName>
</protein>
<accession>A0A2P2NSL7</accession>
<sequence>MPEIRLMLYLGSQPEPLDITLNQTKVQRRSRC</sequence>
<proteinExistence type="predicted"/>
<dbReference type="EMBL" id="GGEC01064950">
    <property type="protein sequence ID" value="MBX45434.1"/>
    <property type="molecule type" value="Transcribed_RNA"/>
</dbReference>
<evidence type="ECO:0000313" key="1">
    <source>
        <dbReference type="EMBL" id="MBX45434.1"/>
    </source>
</evidence>
<dbReference type="AlphaFoldDB" id="A0A2P2NSL7"/>
<name>A0A2P2NSL7_RHIMU</name>
<organism evidence="1">
    <name type="scientific">Rhizophora mucronata</name>
    <name type="common">Asiatic mangrove</name>
    <dbReference type="NCBI Taxonomy" id="61149"/>
    <lineage>
        <taxon>Eukaryota</taxon>
        <taxon>Viridiplantae</taxon>
        <taxon>Streptophyta</taxon>
        <taxon>Embryophyta</taxon>
        <taxon>Tracheophyta</taxon>
        <taxon>Spermatophyta</taxon>
        <taxon>Magnoliopsida</taxon>
        <taxon>eudicotyledons</taxon>
        <taxon>Gunneridae</taxon>
        <taxon>Pentapetalae</taxon>
        <taxon>rosids</taxon>
        <taxon>fabids</taxon>
        <taxon>Malpighiales</taxon>
        <taxon>Rhizophoraceae</taxon>
        <taxon>Rhizophora</taxon>
    </lineage>
</organism>
<reference evidence="1" key="1">
    <citation type="submission" date="2018-02" db="EMBL/GenBank/DDBJ databases">
        <title>Rhizophora mucronata_Transcriptome.</title>
        <authorList>
            <person name="Meera S.P."/>
            <person name="Sreeshan A."/>
            <person name="Augustine A."/>
        </authorList>
    </citation>
    <scope>NUCLEOTIDE SEQUENCE</scope>
    <source>
        <tissue evidence="1">Leaf</tissue>
    </source>
</reference>